<dbReference type="RefSeq" id="WP_263230340.1">
    <property type="nucleotide sequence ID" value="NZ_CP106793.1"/>
</dbReference>
<protein>
    <submittedName>
        <fullName evidence="2">BMP family ABC transporter substrate-binding protein</fullName>
    </submittedName>
</protein>
<dbReference type="Proteomes" id="UP001061298">
    <property type="component" value="Chromosome"/>
</dbReference>
<reference evidence="2" key="1">
    <citation type="submission" date="2022-10" db="EMBL/GenBank/DDBJ databases">
        <authorList>
            <person name="Mo P."/>
        </authorList>
    </citation>
    <scope>NUCLEOTIDE SEQUENCE</scope>
    <source>
        <strain evidence="2">HUAS 13-4</strain>
    </source>
</reference>
<feature type="transmembrane region" description="Helical" evidence="1">
    <location>
        <begin position="37"/>
        <end position="58"/>
    </location>
</feature>
<accession>A0ABY6E2T6</accession>
<evidence type="ECO:0000313" key="3">
    <source>
        <dbReference type="Proteomes" id="UP001061298"/>
    </source>
</evidence>
<keyword evidence="1" id="KW-1133">Transmembrane helix</keyword>
<proteinExistence type="predicted"/>
<dbReference type="Gene3D" id="3.40.50.2300">
    <property type="match status" value="1"/>
</dbReference>
<evidence type="ECO:0000313" key="2">
    <source>
        <dbReference type="EMBL" id="UXY20243.1"/>
    </source>
</evidence>
<dbReference type="EMBL" id="CP106793">
    <property type="protein sequence ID" value="UXY20243.1"/>
    <property type="molecule type" value="Genomic_DNA"/>
</dbReference>
<sequence length="207" mass="21637">MKTRRGWRVGKKKTRSTRGAPVVRALAAAAGALRGRAAWVAGGAAVVVLGLVGAWLFAGEEQAAPPDPRARQYRDFDACMLTGDKGITRGTLAASAWEGMQQASRDTLARVVYVPVTGPQSVGNVQPFFNSLIQRQCDVVVAVGAPQVQVTRAAAAKNAAVRFVLVDDDASAAKAETAGNVTVAKPDESLKETVAQAIRQAVRASNA</sequence>
<gene>
    <name evidence="2" type="ORF">N8I84_17110</name>
</gene>
<keyword evidence="3" id="KW-1185">Reference proteome</keyword>
<name>A0ABY6E2T6_9ACTN</name>
<keyword evidence="1" id="KW-0812">Transmembrane</keyword>
<keyword evidence="1" id="KW-0472">Membrane</keyword>
<evidence type="ECO:0000256" key="1">
    <source>
        <dbReference type="SAM" id="Phobius"/>
    </source>
</evidence>
<organism evidence="2 3">
    <name type="scientific">Streptomyces cynarae</name>
    <dbReference type="NCBI Taxonomy" id="2981134"/>
    <lineage>
        <taxon>Bacteria</taxon>
        <taxon>Bacillati</taxon>
        <taxon>Actinomycetota</taxon>
        <taxon>Actinomycetes</taxon>
        <taxon>Kitasatosporales</taxon>
        <taxon>Streptomycetaceae</taxon>
        <taxon>Streptomyces</taxon>
    </lineage>
</organism>